<sequence length="90" mass="10284">MDGGQTVADGQTANGGDGRHMKWKDRHWTHTRSSQVKRLFFTAMLWGLWKMRNQACGTKSAAHFPFGTKSRKNTPPGFRSTPITQREDYK</sequence>
<organism evidence="2 3">
    <name type="scientific">Acorus calamus</name>
    <name type="common">Sweet flag</name>
    <dbReference type="NCBI Taxonomy" id="4465"/>
    <lineage>
        <taxon>Eukaryota</taxon>
        <taxon>Viridiplantae</taxon>
        <taxon>Streptophyta</taxon>
        <taxon>Embryophyta</taxon>
        <taxon>Tracheophyta</taxon>
        <taxon>Spermatophyta</taxon>
        <taxon>Magnoliopsida</taxon>
        <taxon>Liliopsida</taxon>
        <taxon>Acoraceae</taxon>
        <taxon>Acorus</taxon>
    </lineage>
</organism>
<protein>
    <submittedName>
        <fullName evidence="2">Uncharacterized protein</fullName>
    </submittedName>
</protein>
<evidence type="ECO:0000313" key="2">
    <source>
        <dbReference type="EMBL" id="KAK1314139.1"/>
    </source>
</evidence>
<keyword evidence="3" id="KW-1185">Reference proteome</keyword>
<dbReference type="EMBL" id="JAUJYO010000006">
    <property type="protein sequence ID" value="KAK1314139.1"/>
    <property type="molecule type" value="Genomic_DNA"/>
</dbReference>
<evidence type="ECO:0000256" key="1">
    <source>
        <dbReference type="SAM" id="MobiDB-lite"/>
    </source>
</evidence>
<feature type="region of interest" description="Disordered" evidence="1">
    <location>
        <begin position="65"/>
        <end position="90"/>
    </location>
</feature>
<feature type="compositionally biased region" description="Basic residues" evidence="1">
    <location>
        <begin position="21"/>
        <end position="30"/>
    </location>
</feature>
<name>A0AAV9EMD6_ACOCL</name>
<dbReference type="AlphaFoldDB" id="A0AAV9EMD6"/>
<accession>A0AAV9EMD6</accession>
<proteinExistence type="predicted"/>
<gene>
    <name evidence="2" type="ORF">QJS10_CPA06g02438</name>
</gene>
<comment type="caution">
    <text evidence="2">The sequence shown here is derived from an EMBL/GenBank/DDBJ whole genome shotgun (WGS) entry which is preliminary data.</text>
</comment>
<reference evidence="2" key="1">
    <citation type="journal article" date="2023" name="Nat. Commun.">
        <title>Diploid and tetraploid genomes of Acorus and the evolution of monocots.</title>
        <authorList>
            <person name="Ma L."/>
            <person name="Liu K.W."/>
            <person name="Li Z."/>
            <person name="Hsiao Y.Y."/>
            <person name="Qi Y."/>
            <person name="Fu T."/>
            <person name="Tang G.D."/>
            <person name="Zhang D."/>
            <person name="Sun W.H."/>
            <person name="Liu D.K."/>
            <person name="Li Y."/>
            <person name="Chen G.Z."/>
            <person name="Liu X.D."/>
            <person name="Liao X.Y."/>
            <person name="Jiang Y.T."/>
            <person name="Yu X."/>
            <person name="Hao Y."/>
            <person name="Huang J."/>
            <person name="Zhao X.W."/>
            <person name="Ke S."/>
            <person name="Chen Y.Y."/>
            <person name="Wu W.L."/>
            <person name="Hsu J.L."/>
            <person name="Lin Y.F."/>
            <person name="Huang M.D."/>
            <person name="Li C.Y."/>
            <person name="Huang L."/>
            <person name="Wang Z.W."/>
            <person name="Zhao X."/>
            <person name="Zhong W.Y."/>
            <person name="Peng D.H."/>
            <person name="Ahmad S."/>
            <person name="Lan S."/>
            <person name="Zhang J.S."/>
            <person name="Tsai W.C."/>
            <person name="Van de Peer Y."/>
            <person name="Liu Z.J."/>
        </authorList>
    </citation>
    <scope>NUCLEOTIDE SEQUENCE</scope>
    <source>
        <strain evidence="2">CP</strain>
    </source>
</reference>
<dbReference type="Proteomes" id="UP001180020">
    <property type="component" value="Unassembled WGS sequence"/>
</dbReference>
<reference evidence="2" key="2">
    <citation type="submission" date="2023-06" db="EMBL/GenBank/DDBJ databases">
        <authorList>
            <person name="Ma L."/>
            <person name="Liu K.-W."/>
            <person name="Li Z."/>
            <person name="Hsiao Y.-Y."/>
            <person name="Qi Y."/>
            <person name="Fu T."/>
            <person name="Tang G."/>
            <person name="Zhang D."/>
            <person name="Sun W.-H."/>
            <person name="Liu D.-K."/>
            <person name="Li Y."/>
            <person name="Chen G.-Z."/>
            <person name="Liu X.-D."/>
            <person name="Liao X.-Y."/>
            <person name="Jiang Y.-T."/>
            <person name="Yu X."/>
            <person name="Hao Y."/>
            <person name="Huang J."/>
            <person name="Zhao X.-W."/>
            <person name="Ke S."/>
            <person name="Chen Y.-Y."/>
            <person name="Wu W.-L."/>
            <person name="Hsu J.-L."/>
            <person name="Lin Y.-F."/>
            <person name="Huang M.-D."/>
            <person name="Li C.-Y."/>
            <person name="Huang L."/>
            <person name="Wang Z.-W."/>
            <person name="Zhao X."/>
            <person name="Zhong W.-Y."/>
            <person name="Peng D.-H."/>
            <person name="Ahmad S."/>
            <person name="Lan S."/>
            <person name="Zhang J.-S."/>
            <person name="Tsai W.-C."/>
            <person name="Van De Peer Y."/>
            <person name="Liu Z.-J."/>
        </authorList>
    </citation>
    <scope>NUCLEOTIDE SEQUENCE</scope>
    <source>
        <strain evidence="2">CP</strain>
        <tissue evidence="2">Leaves</tissue>
    </source>
</reference>
<feature type="region of interest" description="Disordered" evidence="1">
    <location>
        <begin position="1"/>
        <end position="30"/>
    </location>
</feature>
<evidence type="ECO:0000313" key="3">
    <source>
        <dbReference type="Proteomes" id="UP001180020"/>
    </source>
</evidence>